<feature type="region of interest" description="Disordered" evidence="1">
    <location>
        <begin position="628"/>
        <end position="857"/>
    </location>
</feature>
<feature type="compositionally biased region" description="Polar residues" evidence="1">
    <location>
        <begin position="774"/>
        <end position="791"/>
    </location>
</feature>
<feature type="region of interest" description="Disordered" evidence="1">
    <location>
        <begin position="416"/>
        <end position="468"/>
    </location>
</feature>
<evidence type="ECO:0000313" key="3">
    <source>
        <dbReference type="Proteomes" id="UP001652660"/>
    </source>
</evidence>
<dbReference type="AlphaFoldDB" id="A0A6P6XFC6"/>
<proteinExistence type="predicted"/>
<dbReference type="PROSITE" id="PS51980">
    <property type="entry name" value="OCEL"/>
    <property type="match status" value="1"/>
</dbReference>
<dbReference type="PANTHER" id="PTHR38372:SF2">
    <property type="entry name" value="DENTIN SIALOPHOSPHOPROTEIN-LIKE PROTEIN"/>
    <property type="match status" value="1"/>
</dbReference>
<feature type="compositionally biased region" description="Polar residues" evidence="1">
    <location>
        <begin position="713"/>
        <end position="737"/>
    </location>
</feature>
<evidence type="ECO:0000256" key="1">
    <source>
        <dbReference type="SAM" id="MobiDB-lite"/>
    </source>
</evidence>
<feature type="compositionally biased region" description="Basic and acidic residues" evidence="1">
    <location>
        <begin position="1001"/>
        <end position="1011"/>
    </location>
</feature>
<feature type="compositionally biased region" description="Polar residues" evidence="1">
    <location>
        <begin position="313"/>
        <end position="325"/>
    </location>
</feature>
<feature type="compositionally biased region" description="Low complexity" evidence="1">
    <location>
        <begin position="285"/>
        <end position="294"/>
    </location>
</feature>
<protein>
    <recommendedName>
        <fullName evidence="2">OCEL domain-containing protein</fullName>
    </recommendedName>
</protein>
<reference evidence="4" key="2">
    <citation type="submission" date="2025-08" db="UniProtKB">
        <authorList>
            <consortium name="RefSeq"/>
        </authorList>
    </citation>
    <scope>IDENTIFICATION</scope>
    <source>
        <tissue evidence="4">Leaves</tissue>
    </source>
</reference>
<feature type="compositionally biased region" description="Basic and acidic residues" evidence="1">
    <location>
        <begin position="895"/>
        <end position="906"/>
    </location>
</feature>
<feature type="compositionally biased region" description="Basic and acidic residues" evidence="1">
    <location>
        <begin position="587"/>
        <end position="602"/>
    </location>
</feature>
<keyword evidence="3" id="KW-1185">Reference proteome</keyword>
<dbReference type="GeneID" id="113742331"/>
<dbReference type="RefSeq" id="XP_027125959.2">
    <property type="nucleotide sequence ID" value="XM_027270158.2"/>
</dbReference>
<feature type="region of interest" description="Disordered" evidence="1">
    <location>
        <begin position="1"/>
        <end position="70"/>
    </location>
</feature>
<feature type="compositionally biased region" description="Basic and acidic residues" evidence="1">
    <location>
        <begin position="803"/>
        <end position="823"/>
    </location>
</feature>
<sequence>MYGGSGKLGRGGGGGRGGGAGAKRNIHSTFHPPPLHRPPSAAAPGGRLSMGGAGAGAGPRNRTTSASAGAAAGAASSSSASASAEESFSLVTGNPLNFAMIIRLAPDLVEEIKRVESQGSVARIKFDANANNPAGNVINVGGKDFRFTWSRETGELCDIYEERQSGEDGNGLLVESGGAWRKLNVQRVLDESTKNHVKKLSEEAERKLKSRKAIVLDHGNPSMKSQMKALAAAESNPWRTKGAPFKKRNAEPPPGGPPKSVHKSGLTTTPPLKSRRPASPPSSPPEQSGAPGSPFGSGNIMKGHVNVEDFGSLQATSRTVSSDNDATGKVITSAGRGKPAQKGIKGAQPSDLRSMLISLLRESPSKGMSLKALEKAIGDTIPNSVRQIEPILKKIATFQDSGRYFLKPGVEIEGFKKASSGNQSSPEDSYHQSPAQDDRQAAPDTSFPLRSDANEMDEQAELDFKNEAAHISQEKGVLHHSYLFGDKKVSDNSEGPIGSSSDSGSDSDSESDSSDSGSDSSRSRSRSPAGSGTGSSSDSESDASTNSKEASDEDVDIMTSDDDKQAKYKLQASGLVSSRSPLLWRTSDVEPDHMGSDEKQDGHVSDVIEIEKAMPDDQPAVGMAAASISVPNKEGQKPVEQTTPSLYNHHEDQEREDHMVKIYKETGNMSRDRFNHGQSDSSEKASRGKYKRVSDEKDVENKPDRSKRFKLGNSHQTKVSPSRTTAFENSYQNSSPDRSFEELHKGHNNQMADKIKRDINSGFGSQKSHIHTSLGKSTSDSVQPIQRSADSSARAKPSASVERPGKHSEHLGRSIKHPERLHPMTEGVPVQKDKPNREMQDNYGSISYKGPGKVSKEDLGEKYTATFDSRHRKHEASGSVKDFGSVLNSNPGYPLKDENISARDRSVVNGRPNALQRELSDLELGELREPLPEETPGFRKQLDRKSSFKQLENKSLSSENGNLDSSKAKVGSKMNADSRKSSPLHTNIPFLGSSEGISNRGVHENSAEDLLRTNQRVVQSQQRHQPRVDYADAGTQHNRVVELSGKNRQGEAGRSLDATPEVQGNIPSKGLASVSQEHDAKQGAVPPSRKESRRQKSSTIPDLNDKQKDTSLTGSSDGCQKRRESSSDENSCPYSKYEKDEPELKEPIKDGFQYKEYVEEFQEKYGIYISLNKTLESYREEFLKYGRDLEASKDKDMDRYHDVERQIKESYRHCGARFKRLKKIFLVLHEELQHLKKMIHEFAAPYLKD</sequence>
<feature type="compositionally biased region" description="Basic and acidic residues" evidence="1">
    <location>
        <begin position="648"/>
        <end position="706"/>
    </location>
</feature>
<feature type="compositionally biased region" description="Polar residues" evidence="1">
    <location>
        <begin position="948"/>
        <end position="965"/>
    </location>
</feature>
<organism evidence="3 4">
    <name type="scientific">Coffea arabica</name>
    <name type="common">Arabian coffee</name>
    <dbReference type="NCBI Taxonomy" id="13443"/>
    <lineage>
        <taxon>Eukaryota</taxon>
        <taxon>Viridiplantae</taxon>
        <taxon>Streptophyta</taxon>
        <taxon>Embryophyta</taxon>
        <taxon>Tracheophyta</taxon>
        <taxon>Spermatophyta</taxon>
        <taxon>Magnoliopsida</taxon>
        <taxon>eudicotyledons</taxon>
        <taxon>Gunneridae</taxon>
        <taxon>Pentapetalae</taxon>
        <taxon>asterids</taxon>
        <taxon>lamiids</taxon>
        <taxon>Gentianales</taxon>
        <taxon>Rubiaceae</taxon>
        <taxon>Ixoroideae</taxon>
        <taxon>Gardenieae complex</taxon>
        <taxon>Bertiereae - Coffeeae clade</taxon>
        <taxon>Coffeeae</taxon>
        <taxon>Coffea</taxon>
    </lineage>
</organism>
<reference evidence="3" key="1">
    <citation type="journal article" date="2025" name="Foods">
        <title>Unveiling the Microbial Signatures of Arabica Coffee Cherries: Insights into Ripeness Specific Diversity, Functional Traits, and Implications for Quality and Safety.</title>
        <authorList>
            <consortium name="RefSeq"/>
            <person name="Tenea G.N."/>
            <person name="Cifuentes V."/>
            <person name="Reyes P."/>
            <person name="Cevallos-Vallejos M."/>
        </authorList>
    </citation>
    <scope>NUCLEOTIDE SEQUENCE [LARGE SCALE GENOMIC DNA]</scope>
</reference>
<feature type="compositionally biased region" description="Basic and acidic residues" evidence="1">
    <location>
        <begin position="925"/>
        <end position="946"/>
    </location>
</feature>
<feature type="compositionally biased region" description="Low complexity" evidence="1">
    <location>
        <begin position="493"/>
        <end position="504"/>
    </location>
</feature>
<dbReference type="Proteomes" id="UP001652660">
    <property type="component" value="Chromosome 4c"/>
</dbReference>
<dbReference type="OrthoDB" id="4869960at2759"/>
<feature type="region of interest" description="Disordered" evidence="1">
    <location>
        <begin position="486"/>
        <end position="602"/>
    </location>
</feature>
<dbReference type="PANTHER" id="PTHR38372">
    <property type="entry name" value="DENTIN SIALOPHOSPHOPROTEIN-LIKE PROTEIN"/>
    <property type="match status" value="1"/>
</dbReference>
<feature type="compositionally biased region" description="Polar residues" evidence="1">
    <location>
        <begin position="419"/>
        <end position="435"/>
    </location>
</feature>
<dbReference type="Pfam" id="PF07303">
    <property type="entry name" value="Occludin_ELL"/>
    <property type="match status" value="1"/>
</dbReference>
<feature type="compositionally biased region" description="Acidic residues" evidence="1">
    <location>
        <begin position="551"/>
        <end position="560"/>
    </location>
</feature>
<dbReference type="SUPFAM" id="SSF144292">
    <property type="entry name" value="occludin/ELL-like"/>
    <property type="match status" value="1"/>
</dbReference>
<feature type="region of interest" description="Disordered" evidence="1">
    <location>
        <begin position="201"/>
        <end position="350"/>
    </location>
</feature>
<accession>A0A6P6XFC6</accession>
<feature type="region of interest" description="Disordered" evidence="1">
    <location>
        <begin position="869"/>
        <end position="1143"/>
    </location>
</feature>
<dbReference type="InterPro" id="IPR010844">
    <property type="entry name" value="Occludin_ELL"/>
</dbReference>
<feature type="compositionally biased region" description="Gly residues" evidence="1">
    <location>
        <begin position="1"/>
        <end position="21"/>
    </location>
</feature>
<evidence type="ECO:0000313" key="4">
    <source>
        <dbReference type="RefSeq" id="XP_027125959.2"/>
    </source>
</evidence>
<dbReference type="Gene3D" id="6.10.140.340">
    <property type="match status" value="1"/>
</dbReference>
<feature type="compositionally biased region" description="Polar residues" evidence="1">
    <location>
        <begin position="1012"/>
        <end position="1023"/>
    </location>
</feature>
<name>A0A6P6XFC6_COFAR</name>
<feature type="domain" description="OCEL" evidence="2">
    <location>
        <begin position="1139"/>
        <end position="1247"/>
    </location>
</feature>
<evidence type="ECO:0000259" key="2">
    <source>
        <dbReference type="PROSITE" id="PS51980"/>
    </source>
</evidence>
<feature type="compositionally biased region" description="Gly residues" evidence="1">
    <location>
        <begin position="48"/>
        <end position="57"/>
    </location>
</feature>
<feature type="compositionally biased region" description="Low complexity" evidence="1">
    <location>
        <begin position="514"/>
        <end position="545"/>
    </location>
</feature>
<feature type="compositionally biased region" description="Basic and acidic residues" evidence="1">
    <location>
        <begin position="831"/>
        <end position="840"/>
    </location>
</feature>
<gene>
    <name evidence="4" type="primary">LOC113742331</name>
</gene>